<evidence type="ECO:0000256" key="1">
    <source>
        <dbReference type="SAM" id="MobiDB-lite"/>
    </source>
</evidence>
<evidence type="ECO:0000313" key="4">
    <source>
        <dbReference type="Proteomes" id="UP000813444"/>
    </source>
</evidence>
<dbReference type="PANTHER" id="PTHR37544">
    <property type="entry name" value="SPRAY-RELATED"/>
    <property type="match status" value="1"/>
</dbReference>
<keyword evidence="2" id="KW-1133">Transmembrane helix</keyword>
<feature type="transmembrane region" description="Helical" evidence="2">
    <location>
        <begin position="568"/>
        <end position="589"/>
    </location>
</feature>
<feature type="transmembrane region" description="Helical" evidence="2">
    <location>
        <begin position="334"/>
        <end position="353"/>
    </location>
</feature>
<feature type="compositionally biased region" description="Polar residues" evidence="1">
    <location>
        <begin position="26"/>
        <end position="37"/>
    </location>
</feature>
<sequence>MGHYSDPRRQQPAPTHADASHPYYPTRSNATDSTFQPGNEALVSPVEERSTSSHHQQAQYTGHTYSPGSLWSGYSAAPTEPPRLPSYSGYASQTPSSYMRPEQSYGDAEEIDLSLLSHSAPMGMHWGAPKYESIPIGDDEAPAYDITTTMGPMSFEDQAFIKEMQDQEAKGNLTGGLGQGFRPDSTVRDSDLLASPSIAKRLSRSFSRRKSSHKIGRAETIRSKGQDEANRRGEVIEVILEEEPVEPAEADLSVVGGTAAPSPSGIRRSTLRSRQGTQVFYPRPNWKPVAMRWPYLSVLIVLSLALAFGQEMLYQHFATRPILKFTSPDDVDPALYFVLRFVPMLSAVVYGVLWQFVDFEVRRLEPYHSLSRRGGALAAESLNVDYVTSIAFLRPFRALKLGHYAVALSSLGTLLAVSLVPTFASASIYLTPDRQTRLDDPMGEKSLRIAETWSRLLTTTLAICSALGLTLFFMLQTRRSGLAADVRGIAGLASMAVVSHILMDFRDMDTAKHKDIHQKLKYNRYMLRNSSLAPDDENTMSTQHSNRFKDDHLPENPHPLMLRPAGGIPFIIALVLFTALVPAFLFTPASALTEAAPWVVTALAVALKLSWNSMETAVRMMEPYAILARRHAPAKTLSLDYTALPFGYLPIRAFINGHMLVFFVGFGSIMTEFLTILVSGLATVDGHQFIDITSGSEDAERASGTETFVSFYVSLILSLFILLYMGIVATVVFFRRRHPFLPRQPNTIASVLAYIHQSKMLYDFVGTEKMGPEEMLAHLGDDKTYGLGWFVGRDGQLHCGVDEEELKGDYKHGVEFLEENQA</sequence>
<feature type="compositionally biased region" description="Polar residues" evidence="1">
    <location>
        <begin position="53"/>
        <end position="64"/>
    </location>
</feature>
<dbReference type="EMBL" id="JAGPNK010000002">
    <property type="protein sequence ID" value="KAH7326121.1"/>
    <property type="molecule type" value="Genomic_DNA"/>
</dbReference>
<feature type="transmembrane region" description="Helical" evidence="2">
    <location>
        <begin position="293"/>
        <end position="314"/>
    </location>
</feature>
<dbReference type="Pfam" id="PF11915">
    <property type="entry name" value="DUF3433"/>
    <property type="match status" value="2"/>
</dbReference>
<dbReference type="PANTHER" id="PTHR37544:SF3">
    <property type="entry name" value="SPRAY"/>
    <property type="match status" value="1"/>
</dbReference>
<feature type="region of interest" description="Disordered" evidence="1">
    <location>
        <begin position="84"/>
        <end position="105"/>
    </location>
</feature>
<evidence type="ECO:0008006" key="5">
    <source>
        <dbReference type="Google" id="ProtNLM"/>
    </source>
</evidence>
<dbReference type="OrthoDB" id="3248909at2759"/>
<feature type="transmembrane region" description="Helical" evidence="2">
    <location>
        <begin position="711"/>
        <end position="734"/>
    </location>
</feature>
<feature type="transmembrane region" description="Helical" evidence="2">
    <location>
        <begin position="486"/>
        <end position="505"/>
    </location>
</feature>
<feature type="transmembrane region" description="Helical" evidence="2">
    <location>
        <begin position="660"/>
        <end position="682"/>
    </location>
</feature>
<protein>
    <recommendedName>
        <fullName evidence="5">Spray</fullName>
    </recommendedName>
</protein>
<accession>A0A8K0SZH6</accession>
<evidence type="ECO:0000256" key="2">
    <source>
        <dbReference type="SAM" id="Phobius"/>
    </source>
</evidence>
<keyword evidence="4" id="KW-1185">Reference proteome</keyword>
<keyword evidence="2" id="KW-0472">Membrane</keyword>
<feature type="transmembrane region" description="Helical" evidence="2">
    <location>
        <begin position="452"/>
        <end position="474"/>
    </location>
</feature>
<keyword evidence="2" id="KW-0812">Transmembrane</keyword>
<feature type="transmembrane region" description="Helical" evidence="2">
    <location>
        <begin position="405"/>
        <end position="431"/>
    </location>
</feature>
<dbReference type="AlphaFoldDB" id="A0A8K0SZH6"/>
<evidence type="ECO:0000313" key="3">
    <source>
        <dbReference type="EMBL" id="KAH7326121.1"/>
    </source>
</evidence>
<feature type="region of interest" description="Disordered" evidence="1">
    <location>
        <begin position="1"/>
        <end position="64"/>
    </location>
</feature>
<name>A0A8K0SZH6_9HYPO</name>
<reference evidence="3" key="1">
    <citation type="journal article" date="2021" name="Nat. Commun.">
        <title>Genetic determinants of endophytism in the Arabidopsis root mycobiome.</title>
        <authorList>
            <person name="Mesny F."/>
            <person name="Miyauchi S."/>
            <person name="Thiergart T."/>
            <person name="Pickel B."/>
            <person name="Atanasova L."/>
            <person name="Karlsson M."/>
            <person name="Huettel B."/>
            <person name="Barry K.W."/>
            <person name="Haridas S."/>
            <person name="Chen C."/>
            <person name="Bauer D."/>
            <person name="Andreopoulos W."/>
            <person name="Pangilinan J."/>
            <person name="LaButti K."/>
            <person name="Riley R."/>
            <person name="Lipzen A."/>
            <person name="Clum A."/>
            <person name="Drula E."/>
            <person name="Henrissat B."/>
            <person name="Kohler A."/>
            <person name="Grigoriev I.V."/>
            <person name="Martin F.M."/>
            <person name="Hacquard S."/>
        </authorList>
    </citation>
    <scope>NUCLEOTIDE SEQUENCE</scope>
    <source>
        <strain evidence="3">MPI-CAGE-CH-0235</strain>
    </source>
</reference>
<dbReference type="InterPro" id="IPR021840">
    <property type="entry name" value="DUF3433"/>
</dbReference>
<dbReference type="Proteomes" id="UP000813444">
    <property type="component" value="Unassembled WGS sequence"/>
</dbReference>
<gene>
    <name evidence="3" type="ORF">B0I35DRAFT_405413</name>
</gene>
<comment type="caution">
    <text evidence="3">The sequence shown here is derived from an EMBL/GenBank/DDBJ whole genome shotgun (WGS) entry which is preliminary data.</text>
</comment>
<proteinExistence type="predicted"/>
<organism evidence="3 4">
    <name type="scientific">Stachybotrys elegans</name>
    <dbReference type="NCBI Taxonomy" id="80388"/>
    <lineage>
        <taxon>Eukaryota</taxon>
        <taxon>Fungi</taxon>
        <taxon>Dikarya</taxon>
        <taxon>Ascomycota</taxon>
        <taxon>Pezizomycotina</taxon>
        <taxon>Sordariomycetes</taxon>
        <taxon>Hypocreomycetidae</taxon>
        <taxon>Hypocreales</taxon>
        <taxon>Stachybotryaceae</taxon>
        <taxon>Stachybotrys</taxon>
    </lineage>
</organism>